<accession>A0A410RM66</accession>
<reference evidence="1 2" key="1">
    <citation type="submission" date="2018-12" db="EMBL/GenBank/DDBJ databases">
        <title>Complete Genome Sequence of the Corallopyronin A producing Myxobacterium Corallococcus coralloides B035.</title>
        <authorList>
            <person name="Bouhired S.M."/>
            <person name="Rupp O."/>
            <person name="Blom J."/>
            <person name="Schaeberle T.F."/>
            <person name="Kehraus S."/>
            <person name="Schiefer A."/>
            <person name="Pfarr K."/>
            <person name="Goesmann A."/>
            <person name="Hoerauf A."/>
            <person name="Koenig G.M."/>
        </authorList>
    </citation>
    <scope>NUCLEOTIDE SEQUENCE [LARGE SCALE GENOMIC DNA]</scope>
    <source>
        <strain evidence="1 2">B035</strain>
    </source>
</reference>
<dbReference type="Proteomes" id="UP000288758">
    <property type="component" value="Chromosome"/>
</dbReference>
<evidence type="ECO:0000313" key="1">
    <source>
        <dbReference type="EMBL" id="QAT83037.1"/>
    </source>
</evidence>
<protein>
    <submittedName>
        <fullName evidence="1">Branched-chain amino acid ABC transporter2C amino acid-binding protein</fullName>
    </submittedName>
</protein>
<dbReference type="EMBL" id="CP034669">
    <property type="protein sequence ID" value="QAT83037.1"/>
    <property type="molecule type" value="Genomic_DNA"/>
</dbReference>
<sequence length="36" mass="3713">MASNRPQYAAALLTGRGFVVGGFNGTPLTAAELYTP</sequence>
<name>A0A410RM66_CORCK</name>
<organism evidence="1 2">
    <name type="scientific">Corallococcus coralloides</name>
    <name type="common">Myxococcus coralloides</name>
    <dbReference type="NCBI Taxonomy" id="184914"/>
    <lineage>
        <taxon>Bacteria</taxon>
        <taxon>Pseudomonadati</taxon>
        <taxon>Myxococcota</taxon>
        <taxon>Myxococcia</taxon>
        <taxon>Myxococcales</taxon>
        <taxon>Cystobacterineae</taxon>
        <taxon>Myxococcaceae</taxon>
        <taxon>Corallococcus</taxon>
    </lineage>
</organism>
<dbReference type="AlphaFoldDB" id="A0A410RM66"/>
<evidence type="ECO:0000313" key="2">
    <source>
        <dbReference type="Proteomes" id="UP000288758"/>
    </source>
</evidence>
<proteinExistence type="predicted"/>
<gene>
    <name evidence="1" type="ORF">EJ065_1435</name>
</gene>